<keyword evidence="1" id="KW-0813">Transport</keyword>
<dbReference type="AlphaFoldDB" id="A0AAE3EBX5"/>
<proteinExistence type="inferred from homology"/>
<feature type="transmembrane region" description="Helical" evidence="1">
    <location>
        <begin position="198"/>
        <end position="222"/>
    </location>
</feature>
<feature type="transmembrane region" description="Helical" evidence="1">
    <location>
        <begin position="6"/>
        <end position="25"/>
    </location>
</feature>
<evidence type="ECO:0000313" key="3">
    <source>
        <dbReference type="Proteomes" id="UP001198182"/>
    </source>
</evidence>
<keyword evidence="1" id="KW-0472">Membrane</keyword>
<comment type="function">
    <text evidence="1">Involved in the import of queuosine (Q) precursors, required for Q precursor salvage.</text>
</comment>
<comment type="similarity">
    <text evidence="1">Belongs to the vitamin uptake transporter (VUT/ECF) (TC 2.A.88) family. Q precursor transporter subfamily.</text>
</comment>
<dbReference type="GO" id="GO:0022857">
    <property type="term" value="F:transmembrane transporter activity"/>
    <property type="evidence" value="ECO:0007669"/>
    <property type="project" value="UniProtKB-UniRule"/>
</dbReference>
<keyword evidence="1" id="KW-0812">Transmembrane</keyword>
<organism evidence="2 3">
    <name type="scientific">Hominifimenecus microfluidus</name>
    <dbReference type="NCBI Taxonomy" id="2885348"/>
    <lineage>
        <taxon>Bacteria</taxon>
        <taxon>Bacillati</taxon>
        <taxon>Bacillota</taxon>
        <taxon>Clostridia</taxon>
        <taxon>Lachnospirales</taxon>
        <taxon>Lachnospiraceae</taxon>
        <taxon>Hominifimenecus</taxon>
    </lineage>
</organism>
<accession>A0AAE3EBX5</accession>
<evidence type="ECO:0000256" key="1">
    <source>
        <dbReference type="HAMAP-Rule" id="MF_02088"/>
    </source>
</evidence>
<feature type="transmembrane region" description="Helical" evidence="1">
    <location>
        <begin position="85"/>
        <end position="106"/>
    </location>
</feature>
<comment type="caution">
    <text evidence="2">The sequence shown here is derived from an EMBL/GenBank/DDBJ whole genome shotgun (WGS) entry which is preliminary data.</text>
</comment>
<dbReference type="GO" id="GO:0005886">
    <property type="term" value="C:plasma membrane"/>
    <property type="evidence" value="ECO:0007669"/>
    <property type="project" value="UniProtKB-SubCell"/>
</dbReference>
<feature type="transmembrane region" description="Helical" evidence="1">
    <location>
        <begin position="171"/>
        <end position="192"/>
    </location>
</feature>
<dbReference type="PANTHER" id="PTHR34300">
    <property type="entry name" value="QUEUOSINE PRECURSOR TRANSPORTER-RELATED"/>
    <property type="match status" value="1"/>
</dbReference>
<dbReference type="NCBIfam" id="TIGR00697">
    <property type="entry name" value="queuosine precursor transporter"/>
    <property type="match status" value="1"/>
</dbReference>
<protein>
    <recommendedName>
        <fullName evidence="1">Probable queuosine precursor transporter</fullName>
        <shortName evidence="1">Q precursor transporter</shortName>
    </recommendedName>
</protein>
<dbReference type="Proteomes" id="UP001198182">
    <property type="component" value="Unassembled WGS sequence"/>
</dbReference>
<dbReference type="HAMAP" id="MF_02088">
    <property type="entry name" value="Q_prec_transport"/>
    <property type="match status" value="1"/>
</dbReference>
<dbReference type="RefSeq" id="WP_308453688.1">
    <property type="nucleotide sequence ID" value="NZ_JAJEQR010000023.1"/>
</dbReference>
<feature type="transmembrane region" description="Helical" evidence="1">
    <location>
        <begin position="30"/>
        <end position="51"/>
    </location>
</feature>
<reference evidence="2" key="1">
    <citation type="submission" date="2021-10" db="EMBL/GenBank/DDBJ databases">
        <title>Anaerobic single-cell dispensing facilitates the cultivation of human gut bacteria.</title>
        <authorList>
            <person name="Afrizal A."/>
        </authorList>
    </citation>
    <scope>NUCLEOTIDE SEQUENCE</scope>
    <source>
        <strain evidence="2">CLA-AA-H215</strain>
    </source>
</reference>
<keyword evidence="1" id="KW-1003">Cell membrane</keyword>
<feature type="transmembrane region" description="Helical" evidence="1">
    <location>
        <begin position="118"/>
        <end position="139"/>
    </location>
</feature>
<sequence>MPNEILLLLSLVICFGATLVFYRLFGAVGLYCWTVMGTVAANIEVLILVNAYGMEQTLGNVMFASLFLVTDILSENVGKKEANRAVNLGIATSVAFILVSQLWLQYTPSPNDWAMPSIQAIFSNTPRLMLVSLVVYGITQKFDVWLYHKWWTFTTKKYGDSKRFLWLRNNGSTMVSQFLNTLLFTVGAFIGIYDGPTLVSVVLSSYVIFLVTSLLDTPVIYLSRKVKAPKINE</sequence>
<dbReference type="InterPro" id="IPR003744">
    <property type="entry name" value="YhhQ"/>
</dbReference>
<dbReference type="PANTHER" id="PTHR34300:SF2">
    <property type="entry name" value="QUEUOSINE PRECURSOR TRANSPORTER-RELATED"/>
    <property type="match status" value="1"/>
</dbReference>
<name>A0AAE3EBX5_9FIRM</name>
<dbReference type="Pfam" id="PF02592">
    <property type="entry name" value="Vut_1"/>
    <property type="match status" value="1"/>
</dbReference>
<evidence type="ECO:0000313" key="2">
    <source>
        <dbReference type="EMBL" id="MCC2231166.1"/>
    </source>
</evidence>
<keyword evidence="1" id="KW-1133">Transmembrane helix</keyword>
<gene>
    <name evidence="2" type="ORF">LKD81_09200</name>
</gene>
<dbReference type="EMBL" id="JAJEQR010000023">
    <property type="protein sequence ID" value="MCC2231166.1"/>
    <property type="molecule type" value="Genomic_DNA"/>
</dbReference>
<keyword evidence="3" id="KW-1185">Reference proteome</keyword>
<comment type="subcellular location">
    <subcellularLocation>
        <location evidence="1">Cell membrane</location>
        <topology evidence="1">Multi-pass membrane protein</topology>
    </subcellularLocation>
</comment>